<keyword evidence="1" id="KW-0732">Signal</keyword>
<evidence type="ECO:0000256" key="1">
    <source>
        <dbReference type="SAM" id="SignalP"/>
    </source>
</evidence>
<gene>
    <name evidence="2" type="ORF">GCM10022224_063590</name>
</gene>
<evidence type="ECO:0000313" key="3">
    <source>
        <dbReference type="Proteomes" id="UP001500902"/>
    </source>
</evidence>
<feature type="signal peptide" evidence="1">
    <location>
        <begin position="1"/>
        <end position="23"/>
    </location>
</feature>
<dbReference type="EMBL" id="BAAAZP010000112">
    <property type="protein sequence ID" value="GAA3689423.1"/>
    <property type="molecule type" value="Genomic_DNA"/>
</dbReference>
<protein>
    <recommendedName>
        <fullName evidence="4">Ig-like domain-containing protein</fullName>
    </recommendedName>
</protein>
<sequence length="127" mass="13665">MSNKGRTLIAAAGSAAIVLAASAAPASASVTRGTVGTATVQAPIERASLNCSKPSGAKINFSWTDGTESTTVYFNNHCTTKVNVKIEWRFSSYGQTWRCMTVNPLTKGRKKFWMDPYTIYKITSGTC</sequence>
<dbReference type="RefSeq" id="WP_344886446.1">
    <property type="nucleotide sequence ID" value="NZ_BAAAZP010000112.1"/>
</dbReference>
<keyword evidence="3" id="KW-1185">Reference proteome</keyword>
<organism evidence="2 3">
    <name type="scientific">Nonomuraea antimicrobica</name>
    <dbReference type="NCBI Taxonomy" id="561173"/>
    <lineage>
        <taxon>Bacteria</taxon>
        <taxon>Bacillati</taxon>
        <taxon>Actinomycetota</taxon>
        <taxon>Actinomycetes</taxon>
        <taxon>Streptosporangiales</taxon>
        <taxon>Streptosporangiaceae</taxon>
        <taxon>Nonomuraea</taxon>
    </lineage>
</organism>
<proteinExistence type="predicted"/>
<comment type="caution">
    <text evidence="2">The sequence shown here is derived from an EMBL/GenBank/DDBJ whole genome shotgun (WGS) entry which is preliminary data.</text>
</comment>
<feature type="chain" id="PRO_5046732682" description="Ig-like domain-containing protein" evidence="1">
    <location>
        <begin position="24"/>
        <end position="127"/>
    </location>
</feature>
<evidence type="ECO:0000313" key="2">
    <source>
        <dbReference type="EMBL" id="GAA3689423.1"/>
    </source>
</evidence>
<dbReference type="Proteomes" id="UP001500902">
    <property type="component" value="Unassembled WGS sequence"/>
</dbReference>
<name>A0ABP7CIS1_9ACTN</name>
<accession>A0ABP7CIS1</accession>
<evidence type="ECO:0008006" key="4">
    <source>
        <dbReference type="Google" id="ProtNLM"/>
    </source>
</evidence>
<reference evidence="3" key="1">
    <citation type="journal article" date="2019" name="Int. J. Syst. Evol. Microbiol.">
        <title>The Global Catalogue of Microorganisms (GCM) 10K type strain sequencing project: providing services to taxonomists for standard genome sequencing and annotation.</title>
        <authorList>
            <consortium name="The Broad Institute Genomics Platform"/>
            <consortium name="The Broad Institute Genome Sequencing Center for Infectious Disease"/>
            <person name="Wu L."/>
            <person name="Ma J."/>
        </authorList>
    </citation>
    <scope>NUCLEOTIDE SEQUENCE [LARGE SCALE GENOMIC DNA]</scope>
    <source>
        <strain evidence="3">JCM 16904</strain>
    </source>
</reference>